<gene>
    <name evidence="1" type="ORF">SSYM_2623</name>
</gene>
<protein>
    <submittedName>
        <fullName evidence="1">Uncharacterized protein</fullName>
    </submittedName>
</protein>
<evidence type="ECO:0000313" key="1">
    <source>
        <dbReference type="EMBL" id="EFW11528.1"/>
    </source>
</evidence>
<organism evidence="1 2">
    <name type="scientific">Serratia symbiotica str. Tucson</name>
    <dbReference type="NCBI Taxonomy" id="914128"/>
    <lineage>
        <taxon>Bacteria</taxon>
        <taxon>Pseudomonadati</taxon>
        <taxon>Pseudomonadota</taxon>
        <taxon>Gammaproteobacteria</taxon>
        <taxon>Enterobacterales</taxon>
        <taxon>Yersiniaceae</taxon>
        <taxon>Serratia</taxon>
        <taxon>Serratia symbiotica</taxon>
    </lineage>
</organism>
<proteinExistence type="predicted"/>
<sequence>PQLYPSVAILP</sequence>
<dbReference type="Proteomes" id="UP000013568">
    <property type="component" value="Unassembled WGS sequence"/>
</dbReference>
<dbReference type="EMBL" id="GL636126">
    <property type="protein sequence ID" value="EFW11528.1"/>
    <property type="molecule type" value="Genomic_DNA"/>
</dbReference>
<feature type="non-terminal residue" evidence="1">
    <location>
        <position position="1"/>
    </location>
</feature>
<reference evidence="2" key="1">
    <citation type="journal article" date="2011" name="Genome Biol. Evol.">
        <title>Massive genomic decay in Serratia symbiotica, a recently evolved symbiont of aphids.</title>
        <authorList>
            <person name="Burke G.R."/>
            <person name="Moran N.A."/>
        </authorList>
    </citation>
    <scope>NUCLEOTIDE SEQUENCE [LARGE SCALE GENOMIC DNA]</scope>
    <source>
        <strain evidence="2">Tucson</strain>
    </source>
</reference>
<evidence type="ECO:0000313" key="2">
    <source>
        <dbReference type="Proteomes" id="UP000013568"/>
    </source>
</evidence>
<dbReference type="HOGENOM" id="CLU_3437142_0_0_6"/>
<keyword evidence="2" id="KW-1185">Reference proteome</keyword>
<accession>E9CPX2</accession>
<name>E9CPX2_9GAMM</name>